<dbReference type="PANTHER" id="PTHR33607">
    <property type="entry name" value="ENDONUCLEASE-1"/>
    <property type="match status" value="1"/>
</dbReference>
<dbReference type="EMBL" id="QPID01000011">
    <property type="protein sequence ID" value="RCU45279.1"/>
    <property type="molecule type" value="Genomic_DNA"/>
</dbReference>
<dbReference type="GO" id="GO:0004518">
    <property type="term" value="F:nuclease activity"/>
    <property type="evidence" value="ECO:0007669"/>
    <property type="project" value="UniProtKB-KW"/>
</dbReference>
<dbReference type="Proteomes" id="UP000252558">
    <property type="component" value="Unassembled WGS sequence"/>
</dbReference>
<sequence length="232" mass="26729">MLYRVLFFVLFSLFLSVQALADEYSFSQAKRQLKSLYAGQLEPTSFYCGCRFQTQGKKLIPDLASCGYQVRKEKKRASRIEWEHVVPAWEYGHQKQCWQNGGRKNCGKRSTAFKAFEGDMHNLVPAIGEVNGNRSNFRFGMVTSSKYGSYGQCPMKVDFKQRVAEPPQRARGWIARIYFYMADKHGVKLSSKQRKLFQAWDKQFPPTDSECQHQQAVAALQGDINRYTADKC</sequence>
<dbReference type="InterPro" id="IPR044925">
    <property type="entry name" value="His-Me_finger_sf"/>
</dbReference>
<dbReference type="OrthoDB" id="9800417at2"/>
<feature type="signal peptide" evidence="4">
    <location>
        <begin position="1"/>
        <end position="21"/>
    </location>
</feature>
<evidence type="ECO:0000256" key="2">
    <source>
        <dbReference type="ARBA" id="ARBA00022722"/>
    </source>
</evidence>
<organism evidence="5 6">
    <name type="scientific">Corallincola holothuriorum</name>
    <dbReference type="NCBI Taxonomy" id="2282215"/>
    <lineage>
        <taxon>Bacteria</taxon>
        <taxon>Pseudomonadati</taxon>
        <taxon>Pseudomonadota</taxon>
        <taxon>Gammaproteobacteria</taxon>
        <taxon>Alteromonadales</taxon>
        <taxon>Psychromonadaceae</taxon>
        <taxon>Corallincola</taxon>
    </lineage>
</organism>
<protein>
    <submittedName>
        <fullName evidence="5">Deoxyribonuclease I</fullName>
    </submittedName>
</protein>
<comment type="similarity">
    <text evidence="1">Belongs to the EndA/NucM nuclease family.</text>
</comment>
<evidence type="ECO:0000256" key="1">
    <source>
        <dbReference type="ARBA" id="ARBA00006429"/>
    </source>
</evidence>
<dbReference type="AlphaFoldDB" id="A0A368N7M8"/>
<gene>
    <name evidence="5" type="ORF">DU002_16320</name>
</gene>
<keyword evidence="6" id="KW-1185">Reference proteome</keyword>
<comment type="caution">
    <text evidence="5">The sequence shown here is derived from an EMBL/GenBank/DDBJ whole genome shotgun (WGS) entry which is preliminary data.</text>
</comment>
<keyword evidence="3" id="KW-0378">Hydrolase</keyword>
<accession>A0A368N7M8</accession>
<keyword evidence="4" id="KW-0732">Signal</keyword>
<dbReference type="InterPro" id="IPR007346">
    <property type="entry name" value="Endonuclease-I"/>
</dbReference>
<evidence type="ECO:0000313" key="5">
    <source>
        <dbReference type="EMBL" id="RCU45279.1"/>
    </source>
</evidence>
<dbReference type="Pfam" id="PF04231">
    <property type="entry name" value="Endonuclease_1"/>
    <property type="match status" value="1"/>
</dbReference>
<keyword evidence="2" id="KW-0540">Nuclease</keyword>
<reference evidence="5 6" key="1">
    <citation type="submission" date="2018-07" db="EMBL/GenBank/DDBJ databases">
        <title>Corallincola holothuriorum sp. nov., a new facultative anaerobe isolated from sea cucumber Apostichopus japonicus.</title>
        <authorList>
            <person name="Xia H."/>
        </authorList>
    </citation>
    <scope>NUCLEOTIDE SEQUENCE [LARGE SCALE GENOMIC DNA]</scope>
    <source>
        <strain evidence="5 6">C4</strain>
    </source>
</reference>
<evidence type="ECO:0000313" key="6">
    <source>
        <dbReference type="Proteomes" id="UP000252558"/>
    </source>
</evidence>
<evidence type="ECO:0000256" key="3">
    <source>
        <dbReference type="ARBA" id="ARBA00022801"/>
    </source>
</evidence>
<dbReference type="GO" id="GO:0016787">
    <property type="term" value="F:hydrolase activity"/>
    <property type="evidence" value="ECO:0007669"/>
    <property type="project" value="UniProtKB-KW"/>
</dbReference>
<name>A0A368N7M8_9GAMM</name>
<feature type="chain" id="PRO_5016653201" evidence="4">
    <location>
        <begin position="22"/>
        <end position="232"/>
    </location>
</feature>
<dbReference type="RefSeq" id="WP_114339502.1">
    <property type="nucleotide sequence ID" value="NZ_QPID01000011.1"/>
</dbReference>
<evidence type="ECO:0000256" key="4">
    <source>
        <dbReference type="SAM" id="SignalP"/>
    </source>
</evidence>
<proteinExistence type="inferred from homology"/>
<dbReference type="SUPFAM" id="SSF54060">
    <property type="entry name" value="His-Me finger endonucleases"/>
    <property type="match status" value="1"/>
</dbReference>
<dbReference type="PANTHER" id="PTHR33607:SF2">
    <property type="entry name" value="ENDONUCLEASE-1"/>
    <property type="match status" value="1"/>
</dbReference>